<dbReference type="Pfam" id="PF01070">
    <property type="entry name" value="FMN_dh"/>
    <property type="match status" value="1"/>
</dbReference>
<dbReference type="InterPro" id="IPR008259">
    <property type="entry name" value="FMN_hydac_DH_AS"/>
</dbReference>
<name>A0ABQ8F5K6_9FUNG</name>
<dbReference type="InterPro" id="IPR037396">
    <property type="entry name" value="FMN_HAD"/>
</dbReference>
<dbReference type="PANTHER" id="PTHR10578:SF148">
    <property type="entry name" value="L-LACTATE DEHYDROGENASE (CYTOCHROME)"/>
    <property type="match status" value="1"/>
</dbReference>
<evidence type="ECO:0000256" key="4">
    <source>
        <dbReference type="ARBA" id="ARBA00023002"/>
    </source>
</evidence>
<evidence type="ECO:0008006" key="10">
    <source>
        <dbReference type="Google" id="ProtNLM"/>
    </source>
</evidence>
<keyword evidence="2" id="KW-0349">Heme</keyword>
<dbReference type="EMBL" id="JAFCIX010000376">
    <property type="protein sequence ID" value="KAH6592637.1"/>
    <property type="molecule type" value="Genomic_DNA"/>
</dbReference>
<dbReference type="SMART" id="SM01117">
    <property type="entry name" value="Cyt-b5"/>
    <property type="match status" value="1"/>
</dbReference>
<dbReference type="SUPFAM" id="SSF51395">
    <property type="entry name" value="FMN-linked oxidoreductases"/>
    <property type="match status" value="1"/>
</dbReference>
<comment type="caution">
    <text evidence="8">The sequence shown here is derived from an EMBL/GenBank/DDBJ whole genome shotgun (WGS) entry which is preliminary data.</text>
</comment>
<dbReference type="Gene3D" id="3.10.120.10">
    <property type="entry name" value="Cytochrome b5-like heme/steroid binding domain"/>
    <property type="match status" value="1"/>
</dbReference>
<dbReference type="PANTHER" id="PTHR10578">
    <property type="entry name" value="S -2-HYDROXY-ACID OXIDASE-RELATED"/>
    <property type="match status" value="1"/>
</dbReference>
<dbReference type="PROSITE" id="PS00557">
    <property type="entry name" value="FMN_HYDROXY_ACID_DH_1"/>
    <property type="match status" value="1"/>
</dbReference>
<dbReference type="InterPro" id="IPR037458">
    <property type="entry name" value="L-MDH/L-LDH_FMN-bd"/>
</dbReference>
<evidence type="ECO:0000256" key="2">
    <source>
        <dbReference type="ARBA" id="ARBA00022617"/>
    </source>
</evidence>
<evidence type="ECO:0000313" key="8">
    <source>
        <dbReference type="EMBL" id="KAH6592637.1"/>
    </source>
</evidence>
<dbReference type="Gene3D" id="3.20.20.70">
    <property type="entry name" value="Aldolase class I"/>
    <property type="match status" value="1"/>
</dbReference>
<dbReference type="InterPro" id="IPR018506">
    <property type="entry name" value="Cyt_B5_heme-BS"/>
</dbReference>
<dbReference type="Proteomes" id="UP001648503">
    <property type="component" value="Unassembled WGS sequence"/>
</dbReference>
<evidence type="ECO:0000259" key="7">
    <source>
        <dbReference type="PROSITE" id="PS51349"/>
    </source>
</evidence>
<feature type="domain" description="Cytochrome b5 heme-binding" evidence="6">
    <location>
        <begin position="26"/>
        <end position="103"/>
    </location>
</feature>
<proteinExistence type="predicted"/>
<keyword evidence="4" id="KW-0560">Oxidoreductase</keyword>
<evidence type="ECO:0000313" key="9">
    <source>
        <dbReference type="Proteomes" id="UP001648503"/>
    </source>
</evidence>
<dbReference type="CDD" id="cd02922">
    <property type="entry name" value="FCB2_FMN"/>
    <property type="match status" value="1"/>
</dbReference>
<keyword evidence="5" id="KW-0408">Iron</keyword>
<reference evidence="8 9" key="1">
    <citation type="submission" date="2021-02" db="EMBL/GenBank/DDBJ databases">
        <title>Variation within the Batrachochytrium salamandrivorans European outbreak.</title>
        <authorList>
            <person name="Kelly M."/>
            <person name="Pasmans F."/>
            <person name="Shea T.P."/>
            <person name="Munoz J.F."/>
            <person name="Carranza S."/>
            <person name="Cuomo C.A."/>
            <person name="Martel A."/>
        </authorList>
    </citation>
    <scope>NUCLEOTIDE SEQUENCE [LARGE SCALE GENOMIC DNA]</scope>
    <source>
        <strain evidence="8 9">AMFP18/2</strain>
    </source>
</reference>
<sequence length="527" mass="57213">MMIFGSEAVCRVDSTDFLTPIDYPAATMITSEQVALHNKAGDCWVIIHGMVYNLSEFLVEHPGGSKVILKQAGKDATVAFDQVHPKDIIEIHLPKEYCLGAAAAGHGMDDGNVTQPDTTAIVSTTKIDQTSDGLSGSKPPLDSILNLFDFEAVARHTLTKEAWAYYSSGGDDELTLQENHAAFHRIWMRPRVMVDVKHVDVSTSILGVKSALPIYITATALGKLGHPEGEVVLTRAAGTRNIIQMIPTLASCSFMDLVGASVPGQSQFFQLYVNSNRKITENLIRRAEANGVKGLFITVDAPQLGRREKDMRLKFVNDAPAALNASGMRNVAQGAARAISDFIDSSLTWRDLDWFRSITTMPIVLKGIQTGEDAVLAAQSGHVAGIVLSNHGGRQLDTCRSGIEILVEVTEALQRANLQDKLEIYVDGGFRRGTDVFKALALGAKAVGIGRPVLYAMSSYGQAGVERAIDLLREELEMVMRLMGVTRLDQISRDSLVTTSLAFHAGSPLFDSLSHRTYEPLTTSSKL</sequence>
<dbReference type="InterPro" id="IPR036400">
    <property type="entry name" value="Cyt_B5-like_heme/steroid_sf"/>
</dbReference>
<evidence type="ECO:0000256" key="1">
    <source>
        <dbReference type="ARBA" id="ARBA00001917"/>
    </source>
</evidence>
<dbReference type="PROSITE" id="PS00191">
    <property type="entry name" value="CYTOCHROME_B5_1"/>
    <property type="match status" value="1"/>
</dbReference>
<evidence type="ECO:0000256" key="3">
    <source>
        <dbReference type="ARBA" id="ARBA00022723"/>
    </source>
</evidence>
<dbReference type="InterPro" id="IPR000262">
    <property type="entry name" value="FMN-dep_DH"/>
</dbReference>
<feature type="domain" description="FMN hydroxy acid dehydrogenase" evidence="7">
    <location>
        <begin position="139"/>
        <end position="501"/>
    </location>
</feature>
<comment type="cofactor">
    <cofactor evidence="1">
        <name>FMN</name>
        <dbReference type="ChEBI" id="CHEBI:58210"/>
    </cofactor>
</comment>
<accession>A0ABQ8F5K6</accession>
<protein>
    <recommendedName>
        <fullName evidence="10">Cytochrome b2, mitochondrial</fullName>
    </recommendedName>
</protein>
<dbReference type="InterPro" id="IPR013785">
    <property type="entry name" value="Aldolase_TIM"/>
</dbReference>
<evidence type="ECO:0000259" key="6">
    <source>
        <dbReference type="PROSITE" id="PS50255"/>
    </source>
</evidence>
<dbReference type="PROSITE" id="PS51349">
    <property type="entry name" value="FMN_HYDROXY_ACID_DH_2"/>
    <property type="match status" value="1"/>
</dbReference>
<dbReference type="Pfam" id="PF00173">
    <property type="entry name" value="Cyt-b5"/>
    <property type="match status" value="1"/>
</dbReference>
<gene>
    <name evidence="8" type="ORF">BASA50_007925</name>
</gene>
<evidence type="ECO:0000256" key="5">
    <source>
        <dbReference type="ARBA" id="ARBA00023004"/>
    </source>
</evidence>
<keyword evidence="3" id="KW-0479">Metal-binding</keyword>
<dbReference type="SUPFAM" id="SSF55856">
    <property type="entry name" value="Cytochrome b5-like heme/steroid binding domain"/>
    <property type="match status" value="1"/>
</dbReference>
<dbReference type="InterPro" id="IPR001199">
    <property type="entry name" value="Cyt_B5-like_heme/steroid-bd"/>
</dbReference>
<organism evidence="8 9">
    <name type="scientific">Batrachochytrium salamandrivorans</name>
    <dbReference type="NCBI Taxonomy" id="1357716"/>
    <lineage>
        <taxon>Eukaryota</taxon>
        <taxon>Fungi</taxon>
        <taxon>Fungi incertae sedis</taxon>
        <taxon>Chytridiomycota</taxon>
        <taxon>Chytridiomycota incertae sedis</taxon>
        <taxon>Chytridiomycetes</taxon>
        <taxon>Rhizophydiales</taxon>
        <taxon>Rhizophydiales incertae sedis</taxon>
        <taxon>Batrachochytrium</taxon>
    </lineage>
</organism>
<keyword evidence="9" id="KW-1185">Reference proteome</keyword>
<dbReference type="PROSITE" id="PS50255">
    <property type="entry name" value="CYTOCHROME_B5_2"/>
    <property type="match status" value="1"/>
</dbReference>